<dbReference type="InterPro" id="IPR038404">
    <property type="entry name" value="TRAP_DctP_sf"/>
</dbReference>
<reference evidence="2 3" key="1">
    <citation type="journal article" date="2020" name="Microorganisms">
        <title>Osmotic Adaptation and Compatible Solute Biosynthesis of Phototrophic Bacteria as Revealed from Genome Analyses.</title>
        <authorList>
            <person name="Imhoff J.F."/>
            <person name="Rahn T."/>
            <person name="Kunzel S."/>
            <person name="Keller A."/>
            <person name="Neulinger S.C."/>
        </authorList>
    </citation>
    <scope>NUCLEOTIDE SEQUENCE [LARGE SCALE GENOMIC DNA]</scope>
    <source>
        <strain evidence="2 3">DSM 15382</strain>
    </source>
</reference>
<evidence type="ECO:0000313" key="2">
    <source>
        <dbReference type="EMBL" id="MBK1659309.1"/>
    </source>
</evidence>
<dbReference type="PANTHER" id="PTHR33376:SF2">
    <property type="entry name" value="DICARBOXYLATE-BINDING PERIPLASMIC PROTEIN"/>
    <property type="match status" value="1"/>
</dbReference>
<dbReference type="NCBIfam" id="TIGR00787">
    <property type="entry name" value="dctP"/>
    <property type="match status" value="1"/>
</dbReference>
<dbReference type="InterPro" id="IPR018389">
    <property type="entry name" value="DctP_fam"/>
</dbReference>
<dbReference type="PROSITE" id="PS51318">
    <property type="entry name" value="TAT"/>
    <property type="match status" value="1"/>
</dbReference>
<organism evidence="2 3">
    <name type="scientific">Paracraurococcus ruber</name>
    <dbReference type="NCBI Taxonomy" id="77675"/>
    <lineage>
        <taxon>Bacteria</taxon>
        <taxon>Pseudomonadati</taxon>
        <taxon>Pseudomonadota</taxon>
        <taxon>Alphaproteobacteria</taxon>
        <taxon>Acetobacterales</taxon>
        <taxon>Roseomonadaceae</taxon>
        <taxon>Paracraurococcus</taxon>
    </lineage>
</organism>
<dbReference type="Proteomes" id="UP000697995">
    <property type="component" value="Unassembled WGS sequence"/>
</dbReference>
<dbReference type="Gene3D" id="3.40.190.170">
    <property type="entry name" value="Bacterial extracellular solute-binding protein, family 7"/>
    <property type="match status" value="1"/>
</dbReference>
<gene>
    <name evidence="2" type="ORF">CKO45_13790</name>
</gene>
<dbReference type="SUPFAM" id="SSF53850">
    <property type="entry name" value="Periplasmic binding protein-like II"/>
    <property type="match status" value="1"/>
</dbReference>
<dbReference type="PIRSF" id="PIRSF006470">
    <property type="entry name" value="DctB"/>
    <property type="match status" value="1"/>
</dbReference>
<dbReference type="Pfam" id="PF03480">
    <property type="entry name" value="DctP"/>
    <property type="match status" value="1"/>
</dbReference>
<evidence type="ECO:0000313" key="3">
    <source>
        <dbReference type="Proteomes" id="UP000697995"/>
    </source>
</evidence>
<dbReference type="InterPro" id="IPR006311">
    <property type="entry name" value="TAT_signal"/>
</dbReference>
<sequence length="332" mass="36789">MTIVTPSRRGILGALAAVPLATPFVANRAAAQGVTLRAADIHPDGYPTIEGVKFMGKLVEERTSGRIRIQMFHSRQLGEEKDTLEQTRFGVIDFTRVNTAPLNNLVPATIAMGLPFLFRDTPHMHKVMDGPIGEEIGRDTTSYGLITLAYYDSGARSFYTKPHAVQEPAQLKGLKIRVQQSDMWVALMRAFGANATPLPFGEVYSALQTGVVDGAENNEPTYFTSRHFEVAKFYTRTEHSNSPEILAMSKRSFDKLAKADQEIMRQAAKESVPHMRRLWAAMEDEARAKVVAGGTQMVQADKAAYAKLTQPVYDQFVKDAKLKSLVERIRAA</sequence>
<proteinExistence type="predicted"/>
<name>A0ABS1CXP6_9PROT</name>
<dbReference type="PANTHER" id="PTHR33376">
    <property type="match status" value="1"/>
</dbReference>
<dbReference type="EMBL" id="NRSG01000094">
    <property type="protein sequence ID" value="MBK1659309.1"/>
    <property type="molecule type" value="Genomic_DNA"/>
</dbReference>
<dbReference type="RefSeq" id="WP_133218661.1">
    <property type="nucleotide sequence ID" value="NZ_NRSG01000094.1"/>
</dbReference>
<keyword evidence="1" id="KW-0732">Signal</keyword>
<dbReference type="CDD" id="cd13671">
    <property type="entry name" value="PBP2_TRAP_SBP_like_3"/>
    <property type="match status" value="1"/>
</dbReference>
<evidence type="ECO:0000256" key="1">
    <source>
        <dbReference type="ARBA" id="ARBA00022729"/>
    </source>
</evidence>
<protein>
    <submittedName>
        <fullName evidence="2">C4-dicarboxylate ABC transporter</fullName>
    </submittedName>
</protein>
<accession>A0ABS1CXP6</accession>
<dbReference type="InterPro" id="IPR004682">
    <property type="entry name" value="TRAP_DctP"/>
</dbReference>
<dbReference type="NCBIfam" id="NF037995">
    <property type="entry name" value="TRAP_S1"/>
    <property type="match status" value="1"/>
</dbReference>
<comment type="caution">
    <text evidence="2">The sequence shown here is derived from an EMBL/GenBank/DDBJ whole genome shotgun (WGS) entry which is preliminary data.</text>
</comment>
<keyword evidence="3" id="KW-1185">Reference proteome</keyword>